<dbReference type="FunCoup" id="F6Q5K0">
    <property type="interactions" value="105"/>
</dbReference>
<dbReference type="STRING" id="7719.ENSCINP00000018199"/>
<evidence type="ECO:0000313" key="11">
    <source>
        <dbReference type="Proteomes" id="UP000008144"/>
    </source>
</evidence>
<dbReference type="InterPro" id="IPR036723">
    <property type="entry name" value="Alpha-catenin/vinculin-like_sf"/>
</dbReference>
<sequence length="899" mass="100170">MSSVASSNSGQKWNPKNLEIRTLSVEKTLEPLVVQVTTLVNNKGPSNKKKGRSKRPKVLVADVEKATSLFIEHGLEIARDNPELKAELEEAVEDTRRDGEVMSKTSHAFADDPCSSMKRGSMVRAARALLSSVTRLLILADMADIYNLLRQLKIARKSVGLVKDSNNPDDLIKNFKAFGTDLARLNHATMLRQNDLKDLRRRDELAAARADLKKNSMMLYTSSLASIRHPEVAAAKANRDYVYRKVLGAMDRISTAVQATGPSEPRPEEGAGELAFALDEFLQRVDMEPLDFDEVRHRPSLEERLESIISGAALMADSSCTREDRRERIVAECNAVRQALQDLLQEYLNNAGRRDKSDDLEAAVDHMMQKTKDLRRQLCKAVIDHVSDSFLDTNIPILVLIEAAQSGDEKQVKEYAQVFREHANKLVEVANLACSMSSNEEGVKMVKMAAKQIETLCPQVINAALTLAARPSSKIAQDNMNVFKDAWLNQVQTLTEAVDEITTIENFLAVSEAHILEDVTSCVVALQQGNPEMLDRKGGDIRGRTARICQVVISEMEHYEPDYYTQKVVDSCEMLKSQVMPKFEARLETTINALAKDPQEDPQENEFIDSSRFVYDAVREVRRAVLMIKNPEDVDDSDIDAMDGSESGASRLSGKTVETESGPTDQTMMRRLPEAEKAKILQNVQEFVKEKTLLDLEISKWDESSNDIIVLAKSMCVIMMDMTDFTRGRGRLKNTSDVIDAAREIADAGSRLDKLARAIAEVCPDSSVKQDLLAYLQRIALYCHQLNMCAKVKAEVQNISGEMIVSGLDSATSLIQAAKNLMNAVVLTVKSSYVGSTKYRKAGTMHTDGILWKMKAPEKKPLIRREIGDDKKAPVRRASQKRLVNPAQALSEFKADISF</sequence>
<evidence type="ECO:0000256" key="3">
    <source>
        <dbReference type="ARBA" id="ARBA00008376"/>
    </source>
</evidence>
<dbReference type="GO" id="GO:0008013">
    <property type="term" value="F:beta-catenin binding"/>
    <property type="evidence" value="ECO:0000318"/>
    <property type="project" value="GO_Central"/>
</dbReference>
<keyword evidence="5" id="KW-0130">Cell adhesion</keyword>
<dbReference type="GO" id="GO:0051015">
    <property type="term" value="F:actin filament binding"/>
    <property type="evidence" value="ECO:0000318"/>
    <property type="project" value="GO_Central"/>
</dbReference>
<protein>
    <recommendedName>
        <fullName evidence="12">Catenin alpha-2</fullName>
    </recommendedName>
</protein>
<proteinExistence type="inferred from homology"/>
<evidence type="ECO:0000256" key="1">
    <source>
        <dbReference type="ARBA" id="ARBA00004245"/>
    </source>
</evidence>
<keyword evidence="8" id="KW-0175">Coiled coil</keyword>
<reference evidence="10" key="2">
    <citation type="journal article" date="2008" name="Genome Biol.">
        <title>Improved genome assembly and evidence-based global gene model set for the chordate Ciona intestinalis: new insight into intron and operon populations.</title>
        <authorList>
            <person name="Satou Y."/>
            <person name="Mineta K."/>
            <person name="Ogasawara M."/>
            <person name="Sasakura Y."/>
            <person name="Shoguchi E."/>
            <person name="Ueno K."/>
            <person name="Yamada L."/>
            <person name="Matsumoto J."/>
            <person name="Wasserscheid J."/>
            <person name="Dewar K."/>
            <person name="Wiley G.B."/>
            <person name="Macmil S.L."/>
            <person name="Roe B.A."/>
            <person name="Zeller R.W."/>
            <person name="Hastings K.E."/>
            <person name="Lemaire P."/>
            <person name="Lindquist E."/>
            <person name="Endo T."/>
            <person name="Hotta K."/>
            <person name="Inaba K."/>
        </authorList>
    </citation>
    <scope>NUCLEOTIDE SEQUENCE [LARGE SCALE GENOMIC DNA]</scope>
    <source>
        <strain evidence="10">wild type</strain>
    </source>
</reference>
<keyword evidence="11" id="KW-1185">Reference proteome</keyword>
<dbReference type="EMBL" id="EAAA01001788">
    <property type="status" value="NOT_ANNOTATED_CDS"/>
    <property type="molecule type" value="Genomic_DNA"/>
</dbReference>
<dbReference type="FunFam" id="1.20.120.230:FF:000007">
    <property type="entry name" value="Catenin alpha 1"/>
    <property type="match status" value="1"/>
</dbReference>
<dbReference type="InterPro" id="IPR006077">
    <property type="entry name" value="Vinculin/catenin"/>
</dbReference>
<evidence type="ECO:0000256" key="9">
    <source>
        <dbReference type="SAM" id="MobiDB-lite"/>
    </source>
</evidence>
<dbReference type="InParanoid" id="F6Q5K0"/>
<feature type="region of interest" description="Disordered" evidence="9">
    <location>
        <begin position="93"/>
        <end position="113"/>
    </location>
</feature>
<dbReference type="GeneTree" id="ENSGT01030000234543"/>
<dbReference type="GO" id="GO:0005856">
    <property type="term" value="C:cytoskeleton"/>
    <property type="evidence" value="ECO:0007669"/>
    <property type="project" value="UniProtKB-SubCell"/>
</dbReference>
<evidence type="ECO:0000256" key="8">
    <source>
        <dbReference type="SAM" id="Coils"/>
    </source>
</evidence>
<keyword evidence="7" id="KW-0206">Cytoskeleton</keyword>
<reference evidence="10" key="3">
    <citation type="submission" date="2025-08" db="UniProtKB">
        <authorList>
            <consortium name="Ensembl"/>
        </authorList>
    </citation>
    <scope>IDENTIFICATION</scope>
</reference>
<accession>F6Q5K0</accession>
<organism evidence="10 11">
    <name type="scientific">Ciona intestinalis</name>
    <name type="common">Transparent sea squirt</name>
    <name type="synonym">Ascidia intestinalis</name>
    <dbReference type="NCBI Taxonomy" id="7719"/>
    <lineage>
        <taxon>Eukaryota</taxon>
        <taxon>Metazoa</taxon>
        <taxon>Chordata</taxon>
        <taxon>Tunicata</taxon>
        <taxon>Ascidiacea</taxon>
        <taxon>Phlebobranchia</taxon>
        <taxon>Cionidae</taxon>
        <taxon>Ciona</taxon>
    </lineage>
</organism>
<reference evidence="11" key="1">
    <citation type="journal article" date="2002" name="Science">
        <title>The draft genome of Ciona intestinalis: insights into chordate and vertebrate origins.</title>
        <authorList>
            <person name="Dehal P."/>
            <person name="Satou Y."/>
            <person name="Campbell R.K."/>
            <person name="Chapman J."/>
            <person name="Degnan B."/>
            <person name="De Tomaso A."/>
            <person name="Davidson B."/>
            <person name="Di Gregorio A."/>
            <person name="Gelpke M."/>
            <person name="Goodstein D.M."/>
            <person name="Harafuji N."/>
            <person name="Hastings K.E."/>
            <person name="Ho I."/>
            <person name="Hotta K."/>
            <person name="Huang W."/>
            <person name="Kawashima T."/>
            <person name="Lemaire P."/>
            <person name="Martinez D."/>
            <person name="Meinertzhagen I.A."/>
            <person name="Necula S."/>
            <person name="Nonaka M."/>
            <person name="Putnam N."/>
            <person name="Rash S."/>
            <person name="Saiga H."/>
            <person name="Satake M."/>
            <person name="Terry A."/>
            <person name="Yamada L."/>
            <person name="Wang H.G."/>
            <person name="Awazu S."/>
            <person name="Azumi K."/>
            <person name="Boore J."/>
            <person name="Branno M."/>
            <person name="Chin-Bow S."/>
            <person name="DeSantis R."/>
            <person name="Doyle S."/>
            <person name="Francino P."/>
            <person name="Keys D.N."/>
            <person name="Haga S."/>
            <person name="Hayashi H."/>
            <person name="Hino K."/>
            <person name="Imai K.S."/>
            <person name="Inaba K."/>
            <person name="Kano S."/>
            <person name="Kobayashi K."/>
            <person name="Kobayashi M."/>
            <person name="Lee B.I."/>
            <person name="Makabe K.W."/>
            <person name="Manohar C."/>
            <person name="Matassi G."/>
            <person name="Medina M."/>
            <person name="Mochizuki Y."/>
            <person name="Mount S."/>
            <person name="Morishita T."/>
            <person name="Miura S."/>
            <person name="Nakayama A."/>
            <person name="Nishizaka S."/>
            <person name="Nomoto H."/>
            <person name="Ohta F."/>
            <person name="Oishi K."/>
            <person name="Rigoutsos I."/>
            <person name="Sano M."/>
            <person name="Sasaki A."/>
            <person name="Sasakura Y."/>
            <person name="Shoguchi E."/>
            <person name="Shin-i T."/>
            <person name="Spagnuolo A."/>
            <person name="Stainier D."/>
            <person name="Suzuki M.M."/>
            <person name="Tassy O."/>
            <person name="Takatori N."/>
            <person name="Tokuoka M."/>
            <person name="Yagi K."/>
            <person name="Yoshizaki F."/>
            <person name="Wada S."/>
            <person name="Zhang C."/>
            <person name="Hyatt P.D."/>
            <person name="Larimer F."/>
            <person name="Detter C."/>
            <person name="Doggett N."/>
            <person name="Glavina T."/>
            <person name="Hawkins T."/>
            <person name="Richardson P."/>
            <person name="Lucas S."/>
            <person name="Kohara Y."/>
            <person name="Levine M."/>
            <person name="Satoh N."/>
            <person name="Rokhsar D.S."/>
        </authorList>
    </citation>
    <scope>NUCLEOTIDE SEQUENCE [LARGE SCALE GENOMIC DNA]</scope>
</reference>
<dbReference type="InterPro" id="IPR001033">
    <property type="entry name" value="Alpha_catenin"/>
</dbReference>
<keyword evidence="6" id="KW-0965">Cell junction</keyword>
<dbReference type="PANTHER" id="PTHR18914">
    <property type="entry name" value="ALPHA CATENIN"/>
    <property type="match status" value="1"/>
</dbReference>
<dbReference type="PRINTS" id="PR00805">
    <property type="entry name" value="ALPHACATENIN"/>
</dbReference>
<evidence type="ECO:0008006" key="12">
    <source>
        <dbReference type="Google" id="ProtNLM"/>
    </source>
</evidence>
<dbReference type="OMA" id="MNNMRQF"/>
<dbReference type="HOGENOM" id="CLU_015314_2_0_1"/>
<evidence type="ECO:0000256" key="4">
    <source>
        <dbReference type="ARBA" id="ARBA00022490"/>
    </source>
</evidence>
<reference evidence="10" key="4">
    <citation type="submission" date="2025-09" db="UniProtKB">
        <authorList>
            <consortium name="Ensembl"/>
        </authorList>
    </citation>
    <scope>IDENTIFICATION</scope>
</reference>
<evidence type="ECO:0000313" key="10">
    <source>
        <dbReference type="Ensembl" id="ENSCINP00000018199.3"/>
    </source>
</evidence>
<evidence type="ECO:0000256" key="7">
    <source>
        <dbReference type="ARBA" id="ARBA00023212"/>
    </source>
</evidence>
<feature type="region of interest" description="Disordered" evidence="9">
    <location>
        <begin position="635"/>
        <end position="667"/>
    </location>
</feature>
<dbReference type="Pfam" id="PF01044">
    <property type="entry name" value="Vinculin"/>
    <property type="match status" value="1"/>
</dbReference>
<dbReference type="SUPFAM" id="SSF47220">
    <property type="entry name" value="alpha-catenin/vinculin-like"/>
    <property type="match status" value="4"/>
</dbReference>
<evidence type="ECO:0000256" key="2">
    <source>
        <dbReference type="ARBA" id="ARBA00004282"/>
    </source>
</evidence>
<dbReference type="Ensembl" id="ENSCINT00000018199.3">
    <property type="protein sequence ID" value="ENSCINP00000018199.3"/>
    <property type="gene ID" value="ENSCING00000008963.3"/>
</dbReference>
<evidence type="ECO:0000256" key="5">
    <source>
        <dbReference type="ARBA" id="ARBA00022889"/>
    </source>
</evidence>
<keyword evidence="4" id="KW-0963">Cytoplasm</keyword>
<dbReference type="PANTHER" id="PTHR18914:SF9">
    <property type="entry name" value="CATENIN ALPHA"/>
    <property type="match status" value="1"/>
</dbReference>
<dbReference type="GO" id="GO:0005912">
    <property type="term" value="C:adherens junction"/>
    <property type="evidence" value="ECO:0000318"/>
    <property type="project" value="GO_Central"/>
</dbReference>
<dbReference type="Gene3D" id="6.10.250.2510">
    <property type="match status" value="1"/>
</dbReference>
<name>F6Q5K0_CIOIN</name>
<dbReference type="GO" id="GO:0098609">
    <property type="term" value="P:cell-cell adhesion"/>
    <property type="evidence" value="ECO:0000318"/>
    <property type="project" value="GO_Central"/>
</dbReference>
<comment type="subcellular location">
    <subcellularLocation>
        <location evidence="2">Cell junction</location>
    </subcellularLocation>
    <subcellularLocation>
        <location evidence="1">Cytoplasm</location>
        <location evidence="1">Cytoskeleton</location>
    </subcellularLocation>
</comment>
<dbReference type="GO" id="GO:0016342">
    <property type="term" value="C:catenin complex"/>
    <property type="evidence" value="ECO:0000318"/>
    <property type="project" value="GO_Central"/>
</dbReference>
<comment type="similarity">
    <text evidence="3">Belongs to the vinculin/alpha-catenin family.</text>
</comment>
<dbReference type="Proteomes" id="UP000008144">
    <property type="component" value="Chromosome 3"/>
</dbReference>
<feature type="coiled-coil region" evidence="8">
    <location>
        <begin position="326"/>
        <end position="377"/>
    </location>
</feature>
<dbReference type="AlphaFoldDB" id="F6Q5K0"/>
<evidence type="ECO:0000256" key="6">
    <source>
        <dbReference type="ARBA" id="ARBA00022949"/>
    </source>
</evidence>
<dbReference type="GO" id="GO:0045296">
    <property type="term" value="F:cadherin binding"/>
    <property type="evidence" value="ECO:0007669"/>
    <property type="project" value="InterPro"/>
</dbReference>
<dbReference type="Gene3D" id="1.20.120.230">
    <property type="entry name" value="Alpha-catenin/vinculin-like"/>
    <property type="match status" value="5"/>
</dbReference>
<dbReference type="FunFam" id="1.20.120.230:FF:000008">
    <property type="entry name" value="Catenin alpha 1"/>
    <property type="match status" value="1"/>
</dbReference>
<dbReference type="GO" id="GO:0016477">
    <property type="term" value="P:cell migration"/>
    <property type="evidence" value="ECO:0000318"/>
    <property type="project" value="GO_Central"/>
</dbReference>